<evidence type="ECO:0000256" key="7">
    <source>
        <dbReference type="ARBA" id="ARBA00023054"/>
    </source>
</evidence>
<evidence type="ECO:0000256" key="9">
    <source>
        <dbReference type="ARBA" id="ARBA00037934"/>
    </source>
</evidence>
<sequence length="425" mass="47438">MTSTLSSKLTTLSESNKTISTLVHRLGKLNFQPGSTPLHGDEGDVRVELSSEIHDNLKQQEEELELLKQEVEDVSAGSRAPNKRRDSEKNRDKARLVVQVARLEEDLKNLRSQFRQAQLQAKRNAEQAKQKERQLLFSGIKEGNITPKGSRKRGQEKLSADDLLVGSSSDVTTALRRTHQLMRSELSRSRFAQETLEESTAALQDLGERYGSLDDLLSTSKNLVVTLLKSQKSDTWYLETALYILITTIVWLVFRRFLYGPLWWFVWLPVKLVYKVFYFGGSSLGLVGSATTTAIVSTSTRKPLIIKPSATDRPPRRVQDQQNIEYYRRGNGGIAVGAGGRGAKVAPSDPSPDGSMSQKVGQMAEAAKAAVSSNSQENKPDDPQPKQAERGDGQSLEDTDKPRNPKKRMFEANVEDDKHTKKDEL</sequence>
<accession>A0A6A6W5A3</accession>
<feature type="compositionally biased region" description="Basic and acidic residues" evidence="10">
    <location>
        <begin position="378"/>
        <end position="403"/>
    </location>
</feature>
<evidence type="ECO:0000313" key="14">
    <source>
        <dbReference type="Proteomes" id="UP000799437"/>
    </source>
</evidence>
<dbReference type="Pfam" id="PF03908">
    <property type="entry name" value="Sec20"/>
    <property type="match status" value="1"/>
</dbReference>
<comment type="similarity">
    <text evidence="9">Belongs to the SEC20 family.</text>
</comment>
<keyword evidence="2" id="KW-0813">Transport</keyword>
<dbReference type="AlphaFoldDB" id="A0A6A6W5A3"/>
<dbReference type="RefSeq" id="XP_033599188.1">
    <property type="nucleotide sequence ID" value="XM_033749955.1"/>
</dbReference>
<evidence type="ECO:0000256" key="2">
    <source>
        <dbReference type="ARBA" id="ARBA00022448"/>
    </source>
</evidence>
<feature type="compositionally biased region" description="Basic and acidic residues" evidence="10">
    <location>
        <begin position="415"/>
        <end position="425"/>
    </location>
</feature>
<evidence type="ECO:0000256" key="3">
    <source>
        <dbReference type="ARBA" id="ARBA00022692"/>
    </source>
</evidence>
<keyword evidence="14" id="KW-1185">Reference proteome</keyword>
<organism evidence="13 14">
    <name type="scientific">Pseudovirgaria hyperparasitica</name>
    <dbReference type="NCBI Taxonomy" id="470096"/>
    <lineage>
        <taxon>Eukaryota</taxon>
        <taxon>Fungi</taxon>
        <taxon>Dikarya</taxon>
        <taxon>Ascomycota</taxon>
        <taxon>Pezizomycotina</taxon>
        <taxon>Dothideomycetes</taxon>
        <taxon>Dothideomycetes incertae sedis</taxon>
        <taxon>Acrospermales</taxon>
        <taxon>Acrospermaceae</taxon>
        <taxon>Pseudovirgaria</taxon>
    </lineage>
</organism>
<keyword evidence="4" id="KW-0256">Endoplasmic reticulum</keyword>
<evidence type="ECO:0000313" key="13">
    <source>
        <dbReference type="EMBL" id="KAF2756737.1"/>
    </source>
</evidence>
<dbReference type="PANTHER" id="PTHR12825:SF0">
    <property type="entry name" value="VESICLE TRANSPORT PROTEIN SEC20"/>
    <property type="match status" value="1"/>
</dbReference>
<dbReference type="OrthoDB" id="46868at2759"/>
<dbReference type="GO" id="GO:0006890">
    <property type="term" value="P:retrograde vesicle-mediated transport, Golgi to endoplasmic reticulum"/>
    <property type="evidence" value="ECO:0007669"/>
    <property type="project" value="InterPro"/>
</dbReference>
<evidence type="ECO:0000256" key="1">
    <source>
        <dbReference type="ARBA" id="ARBA00004163"/>
    </source>
</evidence>
<evidence type="ECO:0000256" key="8">
    <source>
        <dbReference type="ARBA" id="ARBA00023136"/>
    </source>
</evidence>
<evidence type="ECO:0000256" key="6">
    <source>
        <dbReference type="ARBA" id="ARBA00022989"/>
    </source>
</evidence>
<feature type="region of interest" description="Disordered" evidence="10">
    <location>
        <begin position="337"/>
        <end position="425"/>
    </location>
</feature>
<dbReference type="GO" id="GO:0005484">
    <property type="term" value="F:SNAP receptor activity"/>
    <property type="evidence" value="ECO:0007669"/>
    <property type="project" value="InterPro"/>
</dbReference>
<keyword evidence="7" id="KW-0175">Coiled coil</keyword>
<dbReference type="GeneID" id="54491009"/>
<keyword evidence="5" id="KW-0931">ER-Golgi transport</keyword>
<dbReference type="PANTHER" id="PTHR12825">
    <property type="entry name" value="BNIP1-RELATED"/>
    <property type="match status" value="1"/>
</dbReference>
<keyword evidence="3 11" id="KW-0812">Transmembrane</keyword>
<keyword evidence="8 11" id="KW-0472">Membrane</keyword>
<dbReference type="EMBL" id="ML996575">
    <property type="protein sequence ID" value="KAF2756737.1"/>
    <property type="molecule type" value="Genomic_DNA"/>
</dbReference>
<feature type="transmembrane region" description="Helical" evidence="11">
    <location>
        <begin position="236"/>
        <end position="254"/>
    </location>
</feature>
<feature type="compositionally biased region" description="Basic and acidic residues" evidence="10">
    <location>
        <begin position="83"/>
        <end position="92"/>
    </location>
</feature>
<evidence type="ECO:0000256" key="4">
    <source>
        <dbReference type="ARBA" id="ARBA00022824"/>
    </source>
</evidence>
<dbReference type="GO" id="GO:0005789">
    <property type="term" value="C:endoplasmic reticulum membrane"/>
    <property type="evidence" value="ECO:0007669"/>
    <property type="project" value="UniProtKB-SubCell"/>
</dbReference>
<protein>
    <submittedName>
        <fullName evidence="13">Sec20 domain-containing protein</fullName>
    </submittedName>
</protein>
<feature type="region of interest" description="Disordered" evidence="10">
    <location>
        <begin position="69"/>
        <end position="92"/>
    </location>
</feature>
<dbReference type="InterPro" id="IPR056173">
    <property type="entry name" value="Sec20_C"/>
</dbReference>
<comment type="subcellular location">
    <subcellularLocation>
        <location evidence="1">Endoplasmic reticulum membrane</location>
        <topology evidence="1">Single-pass type IV membrane protein</topology>
    </subcellularLocation>
</comment>
<feature type="domain" description="Sec20 C-terminal" evidence="12">
    <location>
        <begin position="168"/>
        <end position="256"/>
    </location>
</feature>
<evidence type="ECO:0000256" key="10">
    <source>
        <dbReference type="SAM" id="MobiDB-lite"/>
    </source>
</evidence>
<dbReference type="GO" id="GO:0031201">
    <property type="term" value="C:SNARE complex"/>
    <property type="evidence" value="ECO:0007669"/>
    <property type="project" value="TreeGrafter"/>
</dbReference>
<gene>
    <name evidence="13" type="ORF">EJ05DRAFT_75707</name>
</gene>
<name>A0A6A6W5A3_9PEZI</name>
<dbReference type="InterPro" id="IPR005606">
    <property type="entry name" value="Sec20"/>
</dbReference>
<evidence type="ECO:0000256" key="11">
    <source>
        <dbReference type="SAM" id="Phobius"/>
    </source>
</evidence>
<proteinExistence type="inferred from homology"/>
<keyword evidence="6 11" id="KW-1133">Transmembrane helix</keyword>
<evidence type="ECO:0000256" key="5">
    <source>
        <dbReference type="ARBA" id="ARBA00022892"/>
    </source>
</evidence>
<dbReference type="Proteomes" id="UP000799437">
    <property type="component" value="Unassembled WGS sequence"/>
</dbReference>
<feature type="transmembrane region" description="Helical" evidence="11">
    <location>
        <begin position="274"/>
        <end position="297"/>
    </location>
</feature>
<evidence type="ECO:0000259" key="12">
    <source>
        <dbReference type="Pfam" id="PF03908"/>
    </source>
</evidence>
<reference evidence="13" key="1">
    <citation type="journal article" date="2020" name="Stud. Mycol.">
        <title>101 Dothideomycetes genomes: a test case for predicting lifestyles and emergence of pathogens.</title>
        <authorList>
            <person name="Haridas S."/>
            <person name="Albert R."/>
            <person name="Binder M."/>
            <person name="Bloem J."/>
            <person name="Labutti K."/>
            <person name="Salamov A."/>
            <person name="Andreopoulos B."/>
            <person name="Baker S."/>
            <person name="Barry K."/>
            <person name="Bills G."/>
            <person name="Bluhm B."/>
            <person name="Cannon C."/>
            <person name="Castanera R."/>
            <person name="Culley D."/>
            <person name="Daum C."/>
            <person name="Ezra D."/>
            <person name="Gonzalez J."/>
            <person name="Henrissat B."/>
            <person name="Kuo A."/>
            <person name="Liang C."/>
            <person name="Lipzen A."/>
            <person name="Lutzoni F."/>
            <person name="Magnuson J."/>
            <person name="Mondo S."/>
            <person name="Nolan M."/>
            <person name="Ohm R."/>
            <person name="Pangilinan J."/>
            <person name="Park H.-J."/>
            <person name="Ramirez L."/>
            <person name="Alfaro M."/>
            <person name="Sun H."/>
            <person name="Tritt A."/>
            <person name="Yoshinaga Y."/>
            <person name="Zwiers L.-H."/>
            <person name="Turgeon B."/>
            <person name="Goodwin S."/>
            <person name="Spatafora J."/>
            <person name="Crous P."/>
            <person name="Grigoriev I."/>
        </authorList>
    </citation>
    <scope>NUCLEOTIDE SEQUENCE</scope>
    <source>
        <strain evidence="13">CBS 121739</strain>
    </source>
</reference>